<accession>A0ABD2QA25</accession>
<evidence type="ECO:0000256" key="1">
    <source>
        <dbReference type="SAM" id="MobiDB-lite"/>
    </source>
</evidence>
<sequence>MLALYCPYLMNASNNRLAQLTSQFRIMVAKDQVAPSLTLSRCLSTGVSQEEEVTPTALSLDGLYDWTGKELILTPLVTVAQVEYSLSKLSTLQWYAYERSNMIYYHEIQNASAGLFFPPPDYAGTGVHPTGVQVVKPTNGLSHLGLIDWLATNAGTMVLDEWVNPSYNSMVTLVPSCVSSVHNNPDYIFAPQAGSLNVKTQVPGPGCVLEAGPVDMWRADQAMAFVLDLGMQFTPCAYTLSFLRDSSMVGENTSIRNWNLEASNDCRKWTRLCVHLQTTEILANPGSSFTWPVPYQSPMPAPKTSAENESPSHVKKSEVVATVPPEPGQLAEDLYVQFEEIAACGSSEENRGWRYFRLARNSWKCNETWMLPVGGLELYGTAHKVHENLTTRPMLERLINRLSISKQSSNISTKNCQGSVLPVSTWAKSKRSIGSAASKNAADFSRSVSHPTEYSTTNAKRRATSSGLRAAVAKSDSKVDKQAVDVANPFRRPNKDAEEPTAIVGTGPDPNLFQFMDSETAQQRSSPDEYPGIDLLSTFFAELDTTQLQSAQDTEKSKETELEITVTSPNEKNSTRSISVPVEETIIPHSVNYNDVDSFGETVDAIVRLNRRFQDNVTFRGYTPGTYTMSNVEQNDPKQASSKDAKAPNTKDSESSASTNESDFSMPHNLRRQMKLIRGVGCRKISKLGSNFKLLEVFDDEKEASGGRGKTGEKKVPGKLSRLASSPAVACRKPVDKSRSANQSHSSSPTSGSGHTSPNKSIPSTGAPESVKKTASEAGPQRPKLAPGKRLTWHQDGRTKLKHPPELIPAFDPTQVKGNIPASSEYILRQSRAWSQTVETILSLGKDGLAHPLAWPNKGQLKRLRLALTKTVFVVGHPELKRTFRVEMTDKSVPIFKYIYELIDQMHSYVESLKAWTDESRCASRASKQAASRSSTLKTNLSVEESINCVENSCSSQLDESLSEENSEEYDWDEQEHDAEALQEFSIGVGHKDVKISEMRILYRLHATDEEDSLSRRSSLGPHDVEPILKAPVWWADQIAHFTTKNRNQRFLTSQDLRLSSLAKSSK</sequence>
<feature type="region of interest" description="Disordered" evidence="1">
    <location>
        <begin position="491"/>
        <end position="512"/>
    </location>
</feature>
<dbReference type="AlphaFoldDB" id="A0ABD2QA25"/>
<feature type="region of interest" description="Disordered" evidence="1">
    <location>
        <begin position="550"/>
        <end position="577"/>
    </location>
</feature>
<evidence type="ECO:0000313" key="3">
    <source>
        <dbReference type="Proteomes" id="UP001626550"/>
    </source>
</evidence>
<organism evidence="2 3">
    <name type="scientific">Cichlidogyrus casuarinus</name>
    <dbReference type="NCBI Taxonomy" id="1844966"/>
    <lineage>
        <taxon>Eukaryota</taxon>
        <taxon>Metazoa</taxon>
        <taxon>Spiralia</taxon>
        <taxon>Lophotrochozoa</taxon>
        <taxon>Platyhelminthes</taxon>
        <taxon>Monogenea</taxon>
        <taxon>Monopisthocotylea</taxon>
        <taxon>Dactylogyridea</taxon>
        <taxon>Ancyrocephalidae</taxon>
        <taxon>Cichlidogyrus</taxon>
    </lineage>
</organism>
<name>A0ABD2QA25_9PLAT</name>
<proteinExistence type="predicted"/>
<dbReference type="Proteomes" id="UP001626550">
    <property type="component" value="Unassembled WGS sequence"/>
</dbReference>
<feature type="compositionally biased region" description="Low complexity" evidence="1">
    <location>
        <begin position="744"/>
        <end position="758"/>
    </location>
</feature>
<feature type="compositionally biased region" description="Polar residues" evidence="1">
    <location>
        <begin position="446"/>
        <end position="458"/>
    </location>
</feature>
<evidence type="ECO:0000313" key="2">
    <source>
        <dbReference type="EMBL" id="KAL3316087.1"/>
    </source>
</evidence>
<dbReference type="EMBL" id="JBJKFK010000604">
    <property type="protein sequence ID" value="KAL3316087.1"/>
    <property type="molecule type" value="Genomic_DNA"/>
</dbReference>
<feature type="region of interest" description="Disordered" evidence="1">
    <location>
        <begin position="703"/>
        <end position="815"/>
    </location>
</feature>
<feature type="compositionally biased region" description="Polar residues" evidence="1">
    <location>
        <begin position="565"/>
        <end position="577"/>
    </location>
</feature>
<keyword evidence="3" id="KW-1185">Reference proteome</keyword>
<feature type="compositionally biased region" description="Basic and acidic residues" evidence="1">
    <location>
        <begin position="793"/>
        <end position="805"/>
    </location>
</feature>
<gene>
    <name evidence="2" type="ORF">Ciccas_005271</name>
</gene>
<comment type="caution">
    <text evidence="2">The sequence shown here is derived from an EMBL/GenBank/DDBJ whole genome shotgun (WGS) entry which is preliminary data.</text>
</comment>
<feature type="region of interest" description="Disordered" evidence="1">
    <location>
        <begin position="620"/>
        <end position="670"/>
    </location>
</feature>
<reference evidence="2 3" key="1">
    <citation type="submission" date="2024-11" db="EMBL/GenBank/DDBJ databases">
        <title>Adaptive evolution of stress response genes in parasites aligns with host niche diversity.</title>
        <authorList>
            <person name="Hahn C."/>
            <person name="Resl P."/>
        </authorList>
    </citation>
    <scope>NUCLEOTIDE SEQUENCE [LARGE SCALE GENOMIC DNA]</scope>
    <source>
        <strain evidence="2">EGGRZ-B1_66</strain>
        <tissue evidence="2">Body</tissue>
    </source>
</reference>
<feature type="region of interest" description="Disordered" evidence="1">
    <location>
        <begin position="439"/>
        <end position="474"/>
    </location>
</feature>
<protein>
    <submittedName>
        <fullName evidence="2">Uncharacterized protein</fullName>
    </submittedName>
</protein>
<feature type="compositionally biased region" description="Basic and acidic residues" evidence="1">
    <location>
        <begin position="641"/>
        <end position="654"/>
    </location>
</feature>
<feature type="compositionally biased region" description="Polar residues" evidence="1">
    <location>
        <begin position="625"/>
        <end position="640"/>
    </location>
</feature>